<evidence type="ECO:0000259" key="1">
    <source>
        <dbReference type="Pfam" id="PF21777"/>
    </source>
</evidence>
<comment type="caution">
    <text evidence="2">The sequence shown here is derived from an EMBL/GenBank/DDBJ whole genome shotgun (WGS) entry which is preliminary data.</text>
</comment>
<evidence type="ECO:0000313" key="2">
    <source>
        <dbReference type="EMBL" id="TIX50563.1"/>
    </source>
</evidence>
<accession>A0A4V4U8M6</accession>
<dbReference type="EMBL" id="SSHH01000002">
    <property type="protein sequence ID" value="TIX50563.1"/>
    <property type="molecule type" value="Genomic_DNA"/>
</dbReference>
<protein>
    <recommendedName>
        <fullName evidence="1">Short chain dehydrogenase-like proteobacteria domain-containing protein</fullName>
    </recommendedName>
</protein>
<dbReference type="Proteomes" id="UP000309389">
    <property type="component" value="Unassembled WGS sequence"/>
</dbReference>
<dbReference type="OrthoDB" id="7409402at2"/>
<dbReference type="RefSeq" id="WP_136693583.1">
    <property type="nucleotide sequence ID" value="NZ_SSHH01000002.1"/>
</dbReference>
<dbReference type="AlphaFoldDB" id="A0A4V4U8M6"/>
<proteinExistence type="predicted"/>
<feature type="domain" description="Short chain dehydrogenase-like proteobacteria" evidence="1">
    <location>
        <begin position="7"/>
        <end position="99"/>
    </location>
</feature>
<evidence type="ECO:0000313" key="3">
    <source>
        <dbReference type="Proteomes" id="UP000309389"/>
    </source>
</evidence>
<dbReference type="Pfam" id="PF21777">
    <property type="entry name" value="SDR-like"/>
    <property type="match status" value="1"/>
</dbReference>
<organism evidence="2 3">
    <name type="scientific">Alteraurantiacibacter aquimixticola</name>
    <dbReference type="NCBI Taxonomy" id="2489173"/>
    <lineage>
        <taxon>Bacteria</taxon>
        <taxon>Pseudomonadati</taxon>
        <taxon>Pseudomonadota</taxon>
        <taxon>Alphaproteobacteria</taxon>
        <taxon>Sphingomonadales</taxon>
        <taxon>Erythrobacteraceae</taxon>
        <taxon>Alteraurantiacibacter</taxon>
    </lineage>
</organism>
<dbReference type="InterPro" id="IPR048623">
    <property type="entry name" value="SDR-like_proteobact"/>
</dbReference>
<reference evidence="2 3" key="1">
    <citation type="submission" date="2019-04" db="EMBL/GenBank/DDBJ databases">
        <title>Altererythrobacter aquimixticola sp. nov., isolated from sediment of junction between the ocean and a freshwater spring.</title>
        <authorList>
            <person name="Yoon J.-H."/>
        </authorList>
    </citation>
    <scope>NUCLEOTIDE SEQUENCE [LARGE SCALE GENOMIC DNA]</scope>
    <source>
        <strain evidence="2 3">SSKS-13</strain>
    </source>
</reference>
<sequence length="108" mass="11453">MAQAVFTVEGLPEAPLDAAAHFHAEIAPRLRENLAEDIVLLFAPADHTHDGWRLAAVQELAREAAPARVNAVTGDDPDSIEKLVTYLAQAPGVTGQILQASAIPAETH</sequence>
<name>A0A4V4U8M6_9SPHN</name>
<gene>
    <name evidence="2" type="ORF">E5222_09865</name>
</gene>
<keyword evidence="3" id="KW-1185">Reference proteome</keyword>